<evidence type="ECO:0000259" key="2">
    <source>
        <dbReference type="Pfam" id="PF15276"/>
    </source>
</evidence>
<reference evidence="3" key="1">
    <citation type="submission" date="2018-11" db="EMBL/GenBank/DDBJ databases">
        <authorList>
            <consortium name="Pathogen Informatics"/>
        </authorList>
    </citation>
    <scope>NUCLEOTIDE SEQUENCE</scope>
</reference>
<feature type="region of interest" description="Disordered" evidence="1">
    <location>
        <begin position="367"/>
        <end position="428"/>
    </location>
</feature>
<dbReference type="Proteomes" id="UP000784294">
    <property type="component" value="Unassembled WGS sequence"/>
</dbReference>
<feature type="region of interest" description="Disordered" evidence="1">
    <location>
        <begin position="138"/>
        <end position="187"/>
    </location>
</feature>
<dbReference type="OrthoDB" id="6288920at2759"/>
<organism evidence="3 4">
    <name type="scientific">Protopolystoma xenopodis</name>
    <dbReference type="NCBI Taxonomy" id="117903"/>
    <lineage>
        <taxon>Eukaryota</taxon>
        <taxon>Metazoa</taxon>
        <taxon>Spiralia</taxon>
        <taxon>Lophotrochozoa</taxon>
        <taxon>Platyhelminthes</taxon>
        <taxon>Monogenea</taxon>
        <taxon>Polyopisthocotylea</taxon>
        <taxon>Polystomatidea</taxon>
        <taxon>Polystomatidae</taxon>
        <taxon>Protopolystoma</taxon>
    </lineage>
</organism>
<gene>
    <name evidence="3" type="ORF">PXEA_LOCUS19924</name>
</gene>
<accession>A0A3S5CPS9</accession>
<dbReference type="InterPro" id="IPR029334">
    <property type="entry name" value="PP1-bd"/>
</dbReference>
<dbReference type="EMBL" id="CAAALY010080602">
    <property type="protein sequence ID" value="VEL26484.1"/>
    <property type="molecule type" value="Genomic_DNA"/>
</dbReference>
<keyword evidence="4" id="KW-1185">Reference proteome</keyword>
<feature type="non-terminal residue" evidence="3">
    <location>
        <position position="1"/>
    </location>
</feature>
<feature type="compositionally biased region" description="Polar residues" evidence="1">
    <location>
        <begin position="143"/>
        <end position="158"/>
    </location>
</feature>
<evidence type="ECO:0000313" key="3">
    <source>
        <dbReference type="EMBL" id="VEL26484.1"/>
    </source>
</evidence>
<feature type="domain" description="PP1-binding" evidence="2">
    <location>
        <begin position="95"/>
        <end position="127"/>
    </location>
</feature>
<dbReference type="Pfam" id="PF15276">
    <property type="entry name" value="PP1_bind"/>
    <property type="match status" value="1"/>
</dbReference>
<evidence type="ECO:0000313" key="4">
    <source>
        <dbReference type="Proteomes" id="UP000784294"/>
    </source>
</evidence>
<dbReference type="AlphaFoldDB" id="A0A3S5CPS9"/>
<comment type="caution">
    <text evidence="3">The sequence shown here is derived from an EMBL/GenBank/DDBJ whole genome shotgun (WGS) entry which is preliminary data.</text>
</comment>
<feature type="compositionally biased region" description="Polar residues" evidence="1">
    <location>
        <begin position="177"/>
        <end position="187"/>
    </location>
</feature>
<proteinExistence type="predicted"/>
<feature type="region of interest" description="Disordered" evidence="1">
    <location>
        <begin position="89"/>
        <end position="124"/>
    </location>
</feature>
<feature type="compositionally biased region" description="Polar residues" evidence="1">
    <location>
        <begin position="367"/>
        <end position="394"/>
    </location>
</feature>
<evidence type="ECO:0000256" key="1">
    <source>
        <dbReference type="SAM" id="MobiDB-lite"/>
    </source>
</evidence>
<feature type="non-terminal residue" evidence="3">
    <location>
        <position position="489"/>
    </location>
</feature>
<sequence length="489" mass="52785">VVLSTKERYGPTPRLIQTPPSVRVLRHPSAKALSASKINAISPSSTKRRSHSLHLSTIERTPSPLAATGLIKTSTLSSKRVPDRVEELASAKRAKGVSFGPSLSPERFDESLPPSTPVKRGALPLHSLAKPKELLSSLRGLHSPNTPVQGRPSTVVSQPPTPDENLLDSRTRHDETPNSYMSEYNSLTHSSTYTRSGVLIPSPIRKDSLADSHSVSRDSFSDASSRVPVVGKRRANSLVMPPARQAKRRYHSVRSFASSSRSHRETDAPPSTPVASHLNNSGIFGYFDDELSFSPVCSDNGRYRRSHSQPSVHHTTGDVHVLIPSTDKPAVRSRGSHNPILENEALIGSTRLSQRLIQSSGLGTSQLFKTPLSSPKPNSPFTSPLPNSSVVNNRHSLEVPPLKSTPVSKRSQKLSKSLHEVESPSSGLLTRSRLSSIDSTPSSVIDDSINLTSNKTEVLQNVDQFGSSTGGVLKATVPPSLPITDHLVS</sequence>
<feature type="compositionally biased region" description="Basic and acidic residues" evidence="1">
    <location>
        <begin position="167"/>
        <end position="176"/>
    </location>
</feature>
<protein>
    <recommendedName>
        <fullName evidence="2">PP1-binding domain-containing protein</fullName>
    </recommendedName>
</protein>
<feature type="region of interest" description="Disordered" evidence="1">
    <location>
        <begin position="244"/>
        <end position="276"/>
    </location>
</feature>
<name>A0A3S5CPS9_9PLAT</name>